<gene>
    <name evidence="1" type="ORF">ACFFQA_07780</name>
</gene>
<evidence type="ECO:0008006" key="3">
    <source>
        <dbReference type="Google" id="ProtNLM"/>
    </source>
</evidence>
<accession>A0ABV5ZSH8</accession>
<dbReference type="Proteomes" id="UP001589693">
    <property type="component" value="Unassembled WGS sequence"/>
</dbReference>
<reference evidence="1 2" key="1">
    <citation type="submission" date="2024-09" db="EMBL/GenBank/DDBJ databases">
        <authorList>
            <person name="Sun Q."/>
            <person name="Mori K."/>
        </authorList>
    </citation>
    <scope>NUCLEOTIDE SEQUENCE [LARGE SCALE GENOMIC DNA]</scope>
    <source>
        <strain evidence="1 2">TBRC 7907</strain>
    </source>
</reference>
<dbReference type="RefSeq" id="WP_377850992.1">
    <property type="nucleotide sequence ID" value="NZ_JBHLZU010000006.1"/>
</dbReference>
<evidence type="ECO:0000313" key="2">
    <source>
        <dbReference type="Proteomes" id="UP001589693"/>
    </source>
</evidence>
<keyword evidence="2" id="KW-1185">Reference proteome</keyword>
<organism evidence="1 2">
    <name type="scientific">Allokutzneria oryzae</name>
    <dbReference type="NCBI Taxonomy" id="1378989"/>
    <lineage>
        <taxon>Bacteria</taxon>
        <taxon>Bacillati</taxon>
        <taxon>Actinomycetota</taxon>
        <taxon>Actinomycetes</taxon>
        <taxon>Pseudonocardiales</taxon>
        <taxon>Pseudonocardiaceae</taxon>
        <taxon>Allokutzneria</taxon>
    </lineage>
</organism>
<proteinExistence type="predicted"/>
<sequence length="357" mass="39777">MHLFAVVPWQETSSLNETAALIGEVFSPEHTKNHGPYYFVRTRDHRTGAEALQLSIAEVTDQAETRKALVRAAERHGRTVRVDEVPLDSIPSPLWNSGFDGPGFPALSRRLYQRAAPILATFLNRAAQADNPLQSALDAIRLMVAHTRATLLRSPQRSLAGYEFRELLSLRLLSYRSHFEAVYPRTKDPASFEAACARFYAQAGPEIHKFVTSSGDADAIWANDAVIRQWTELVMSASHPLAADFRDGTVVDAGRTLEDLVRERGAPVEPTRFHTPRIPELERLLHHDTDFLSFRLLTSLLYSCLYTLGFSLPERYVYCYVAARANEEVAGRSMLELAADLDDLARRVAAVSAAGAE</sequence>
<name>A0ABV5ZSH8_9PSEU</name>
<evidence type="ECO:0000313" key="1">
    <source>
        <dbReference type="EMBL" id="MFB9903834.1"/>
    </source>
</evidence>
<comment type="caution">
    <text evidence="1">The sequence shown here is derived from an EMBL/GenBank/DDBJ whole genome shotgun (WGS) entry which is preliminary data.</text>
</comment>
<protein>
    <recommendedName>
        <fullName evidence="3">Thiopeptide-type bacteriocin biosynthesis domain-containing protein</fullName>
    </recommendedName>
</protein>
<dbReference type="EMBL" id="JBHLZU010000006">
    <property type="protein sequence ID" value="MFB9903834.1"/>
    <property type="molecule type" value="Genomic_DNA"/>
</dbReference>